<reference evidence="1" key="1">
    <citation type="submission" date="2022-06" db="EMBL/GenBank/DDBJ databases">
        <title>Isolation of gut microbiota from human fecal samples.</title>
        <authorList>
            <person name="Pamer E.G."/>
            <person name="Barat B."/>
            <person name="Waligurski E."/>
            <person name="Medina S."/>
            <person name="Paddock L."/>
            <person name="Mostad J."/>
        </authorList>
    </citation>
    <scope>NUCLEOTIDE SEQUENCE</scope>
    <source>
        <strain evidence="1">DFI.5.57</strain>
    </source>
</reference>
<dbReference type="AlphaFoldDB" id="A0AAW5KTU6"/>
<protein>
    <recommendedName>
        <fullName evidence="3">Ribbon-helix-helix protein CopG domain-containing protein</fullName>
    </recommendedName>
</protein>
<dbReference type="RefSeq" id="WP_256322710.1">
    <property type="nucleotide sequence ID" value="NZ_JANGCN010000088.1"/>
</dbReference>
<gene>
    <name evidence="1" type="ORF">NE632_14480</name>
</gene>
<accession>A0AAW5KTU6</accession>
<evidence type="ECO:0000313" key="1">
    <source>
        <dbReference type="EMBL" id="MCQ5154491.1"/>
    </source>
</evidence>
<dbReference type="Proteomes" id="UP001206236">
    <property type="component" value="Unassembled WGS sequence"/>
</dbReference>
<comment type="caution">
    <text evidence="1">The sequence shown here is derived from an EMBL/GenBank/DDBJ whole genome shotgun (WGS) entry which is preliminary data.</text>
</comment>
<sequence length="134" mass="15538">MSFQNKVKFALWAYPETLKDVEVHYKHDNCKSQSEFIEKAIKFYIGYLDEEKSVNYISPMITETVKAQIKGTEQRLARLLFKVAVELGKLSHMTAAINDVDDETLRSLHAMCVNEVRKINGIIDYEDAVEYQKE</sequence>
<organism evidence="1 2">
    <name type="scientific">Ruminococcus bicirculans</name>
    <name type="common">ex Wegman et al. 2014</name>
    <dbReference type="NCBI Taxonomy" id="1160721"/>
    <lineage>
        <taxon>Bacteria</taxon>
        <taxon>Bacillati</taxon>
        <taxon>Bacillota</taxon>
        <taxon>Clostridia</taxon>
        <taxon>Eubacteriales</taxon>
        <taxon>Oscillospiraceae</taxon>
        <taxon>Ruminococcus</taxon>
    </lineage>
</organism>
<evidence type="ECO:0008006" key="3">
    <source>
        <dbReference type="Google" id="ProtNLM"/>
    </source>
</evidence>
<evidence type="ECO:0000313" key="2">
    <source>
        <dbReference type="Proteomes" id="UP001206236"/>
    </source>
</evidence>
<name>A0AAW5KTU6_9FIRM</name>
<proteinExistence type="predicted"/>
<dbReference type="EMBL" id="JANGCN010000088">
    <property type="protein sequence ID" value="MCQ5154491.1"/>
    <property type="molecule type" value="Genomic_DNA"/>
</dbReference>